<evidence type="ECO:0000313" key="7">
    <source>
        <dbReference type="EMBL" id="MDT0542294.1"/>
    </source>
</evidence>
<dbReference type="InterPro" id="IPR036188">
    <property type="entry name" value="FAD/NAD-bd_sf"/>
</dbReference>
<protein>
    <submittedName>
        <fullName evidence="7">FAD-dependent oxidoreductase</fullName>
    </submittedName>
</protein>
<proteinExistence type="predicted"/>
<dbReference type="PANTHER" id="PTHR43429">
    <property type="entry name" value="PYRIDINE NUCLEOTIDE-DISULFIDE OXIDOREDUCTASE DOMAIN-CONTAINING"/>
    <property type="match status" value="1"/>
</dbReference>
<organism evidence="7 8">
    <name type="scientific">Streptomyces lonegramiae</name>
    <dbReference type="NCBI Taxonomy" id="3075524"/>
    <lineage>
        <taxon>Bacteria</taxon>
        <taxon>Bacillati</taxon>
        <taxon>Actinomycetota</taxon>
        <taxon>Actinomycetes</taxon>
        <taxon>Kitasatosporales</taxon>
        <taxon>Streptomycetaceae</taxon>
        <taxon>Streptomyces</taxon>
    </lineage>
</organism>
<keyword evidence="8" id="KW-1185">Reference proteome</keyword>
<evidence type="ECO:0000313" key="8">
    <source>
        <dbReference type="Proteomes" id="UP001180754"/>
    </source>
</evidence>
<evidence type="ECO:0000259" key="5">
    <source>
        <dbReference type="Pfam" id="PF07992"/>
    </source>
</evidence>
<comment type="caution">
    <text evidence="7">The sequence shown here is derived from an EMBL/GenBank/DDBJ whole genome shotgun (WGS) entry which is preliminary data.</text>
</comment>
<reference evidence="7" key="1">
    <citation type="submission" date="2024-05" db="EMBL/GenBank/DDBJ databases">
        <title>30 novel species of actinomycetes from the DSMZ collection.</title>
        <authorList>
            <person name="Nouioui I."/>
        </authorList>
    </citation>
    <scope>NUCLEOTIDE SEQUENCE</scope>
    <source>
        <strain evidence="7">DSM 41529</strain>
    </source>
</reference>
<dbReference type="InterPro" id="IPR016156">
    <property type="entry name" value="FAD/NAD-linked_Rdtase_dimer_sf"/>
</dbReference>
<evidence type="ECO:0000256" key="4">
    <source>
        <dbReference type="SAM" id="MobiDB-lite"/>
    </source>
</evidence>
<dbReference type="Proteomes" id="UP001180754">
    <property type="component" value="Unassembled WGS sequence"/>
</dbReference>
<feature type="domain" description="NADH-rubredoxin oxidoreductase C-terminal" evidence="6">
    <location>
        <begin position="404"/>
        <end position="450"/>
    </location>
</feature>
<accession>A0ABU2XA16</accession>
<evidence type="ECO:0000256" key="3">
    <source>
        <dbReference type="ARBA" id="ARBA00022827"/>
    </source>
</evidence>
<dbReference type="Pfam" id="PF07992">
    <property type="entry name" value="Pyr_redox_2"/>
    <property type="match status" value="1"/>
</dbReference>
<dbReference type="RefSeq" id="WP_311722641.1">
    <property type="nucleotide sequence ID" value="NZ_JAVRFD010000002.1"/>
</dbReference>
<evidence type="ECO:0000256" key="2">
    <source>
        <dbReference type="ARBA" id="ARBA00022630"/>
    </source>
</evidence>
<dbReference type="InterPro" id="IPR041575">
    <property type="entry name" value="Rubredoxin_C"/>
</dbReference>
<dbReference type="InterPro" id="IPR023753">
    <property type="entry name" value="FAD/NAD-binding_dom"/>
</dbReference>
<dbReference type="Pfam" id="PF18267">
    <property type="entry name" value="Rubredoxin_C"/>
    <property type="match status" value="1"/>
</dbReference>
<dbReference type="Gene3D" id="3.30.390.30">
    <property type="match status" value="1"/>
</dbReference>
<dbReference type="PANTHER" id="PTHR43429:SF3">
    <property type="entry name" value="NITRITE REDUCTASE [NAD(P)H]"/>
    <property type="match status" value="1"/>
</dbReference>
<dbReference type="Gene3D" id="3.50.50.60">
    <property type="entry name" value="FAD/NAD(P)-binding domain"/>
    <property type="match status" value="2"/>
</dbReference>
<comment type="cofactor">
    <cofactor evidence="1">
        <name>FAD</name>
        <dbReference type="ChEBI" id="CHEBI:57692"/>
    </cofactor>
</comment>
<keyword evidence="2" id="KW-0285">Flavoprotein</keyword>
<feature type="region of interest" description="Disordered" evidence="4">
    <location>
        <begin position="331"/>
        <end position="386"/>
    </location>
</feature>
<dbReference type="PRINTS" id="PR00411">
    <property type="entry name" value="PNDRDTASEI"/>
</dbReference>
<dbReference type="InterPro" id="IPR050260">
    <property type="entry name" value="FAD-bd_OxRdtase"/>
</dbReference>
<feature type="domain" description="FAD/NAD(P)-binding" evidence="5">
    <location>
        <begin position="16"/>
        <end position="317"/>
    </location>
</feature>
<dbReference type="EMBL" id="JAVRFD010000002">
    <property type="protein sequence ID" value="MDT0542294.1"/>
    <property type="molecule type" value="Genomic_DNA"/>
</dbReference>
<name>A0ABU2XA16_9ACTN</name>
<dbReference type="PRINTS" id="PR00368">
    <property type="entry name" value="FADPNR"/>
</dbReference>
<sequence length="480" mass="49497">MRSNREPEREPGSGRRLVIVGGGMAGTRLAQQLATAAGGSVGSVDVTVIGEEPHPAYNRVLLAEVLAGRYAPGVIALPALAAGRRLSGVRVVRLDRDPGEVVCDDGRRVPYDSLVLATGSNPVLPPLRGLFEPHGHELPDGVHAFRTMDDCLALAAAVRPGARAVVIGGGLLGVSAARALAQRGAQVVLAHQGEHLMERQLDAGASRVLRQHVEALGVEVHTECRVRGLRTRSLDGGGRAVSAAELADGYALEADLVVLACGVRPRVGLARAAGLDVARGVVVDDELRTSDPRVFAIGDCAEHGGVLYGLAGPAQDQADVLARILSPTPPLPEAGGLCPQDPRGSAQVVGNRSAEGAPPSGSWGRNGWAQPGHRGAPGSETGPRYTGSRALTRLTLAATSNPLDLAAFGETTPAPGDDVVQLADATRNAYRKVVVRGDRLVGGILLGDLGSVGALARTWEGDEPLPSTPLLHLLTNDGGS</sequence>
<evidence type="ECO:0000259" key="6">
    <source>
        <dbReference type="Pfam" id="PF18267"/>
    </source>
</evidence>
<gene>
    <name evidence="7" type="ORF">RND15_06115</name>
</gene>
<evidence type="ECO:0000256" key="1">
    <source>
        <dbReference type="ARBA" id="ARBA00001974"/>
    </source>
</evidence>
<keyword evidence="3" id="KW-0274">FAD</keyword>
<dbReference type="SUPFAM" id="SSF51905">
    <property type="entry name" value="FAD/NAD(P)-binding domain"/>
    <property type="match status" value="1"/>
</dbReference>